<dbReference type="EnsemblMetazoa" id="ISCW003586-RA">
    <property type="protein sequence ID" value="ISCW003586-PA"/>
    <property type="gene ID" value="ISCW003586"/>
</dbReference>
<protein>
    <submittedName>
        <fullName evidence="2 3">Uncharacterized protein</fullName>
    </submittedName>
</protein>
<dbReference type="EMBL" id="ABJB010390217">
    <property type="status" value="NOT_ANNOTATED_CDS"/>
    <property type="molecule type" value="Genomic_DNA"/>
</dbReference>
<feature type="compositionally biased region" description="Polar residues" evidence="1">
    <location>
        <begin position="93"/>
        <end position="103"/>
    </location>
</feature>
<name>B7PJR3_IXOSC</name>
<reference evidence="3" key="2">
    <citation type="submission" date="2020-05" db="UniProtKB">
        <authorList>
            <consortium name="EnsemblMetazoa"/>
        </authorList>
    </citation>
    <scope>IDENTIFICATION</scope>
    <source>
        <strain evidence="3">wikel</strain>
    </source>
</reference>
<dbReference type="HOGENOM" id="CLU_2266665_0_0_1"/>
<evidence type="ECO:0000313" key="3">
    <source>
        <dbReference type="EnsemblMetazoa" id="ISCW003586-PA"/>
    </source>
</evidence>
<dbReference type="Proteomes" id="UP000001555">
    <property type="component" value="Unassembled WGS sequence"/>
</dbReference>
<dbReference type="PaxDb" id="6945-B7PJR3"/>
<proteinExistence type="predicted"/>
<sequence>MTSGAGLRKRPCQCITRDKGGLLGASVVSQRPGSADPKIAANKELKVAIEDTMKTHMAQELRAQSEELMNGVSDYDCNIKDGTSLYDRPPQQARIQTQAQRLS</sequence>
<accession>B7PJR3</accession>
<organism>
    <name type="scientific">Ixodes scapularis</name>
    <name type="common">Black-legged tick</name>
    <name type="synonym">Deer tick</name>
    <dbReference type="NCBI Taxonomy" id="6945"/>
    <lineage>
        <taxon>Eukaryota</taxon>
        <taxon>Metazoa</taxon>
        <taxon>Ecdysozoa</taxon>
        <taxon>Arthropoda</taxon>
        <taxon>Chelicerata</taxon>
        <taxon>Arachnida</taxon>
        <taxon>Acari</taxon>
        <taxon>Parasitiformes</taxon>
        <taxon>Ixodida</taxon>
        <taxon>Ixodoidea</taxon>
        <taxon>Ixodidae</taxon>
        <taxon>Ixodinae</taxon>
        <taxon>Ixodes</taxon>
    </lineage>
</organism>
<dbReference type="InParanoid" id="B7PJR3"/>
<evidence type="ECO:0000313" key="2">
    <source>
        <dbReference type="EMBL" id="EEC06835.1"/>
    </source>
</evidence>
<feature type="region of interest" description="Disordered" evidence="1">
    <location>
        <begin position="82"/>
        <end position="103"/>
    </location>
</feature>
<dbReference type="EMBL" id="DS727806">
    <property type="protein sequence ID" value="EEC06835.1"/>
    <property type="molecule type" value="Genomic_DNA"/>
</dbReference>
<dbReference type="VEuPathDB" id="VectorBase:ISCW003586"/>
<evidence type="ECO:0000256" key="1">
    <source>
        <dbReference type="SAM" id="MobiDB-lite"/>
    </source>
</evidence>
<dbReference type="VEuPathDB" id="VectorBase:ISCI003586"/>
<evidence type="ECO:0000313" key="4">
    <source>
        <dbReference type="Proteomes" id="UP000001555"/>
    </source>
</evidence>
<dbReference type="AlphaFoldDB" id="B7PJR3"/>
<keyword evidence="4" id="KW-1185">Reference proteome</keyword>
<reference evidence="2 4" key="1">
    <citation type="submission" date="2008-03" db="EMBL/GenBank/DDBJ databases">
        <title>Annotation of Ixodes scapularis.</title>
        <authorList>
            <consortium name="Ixodes scapularis Genome Project Consortium"/>
            <person name="Caler E."/>
            <person name="Hannick L.I."/>
            <person name="Bidwell S."/>
            <person name="Joardar V."/>
            <person name="Thiagarajan M."/>
            <person name="Amedeo P."/>
            <person name="Galinsky K.J."/>
            <person name="Schobel S."/>
            <person name="Inman J."/>
            <person name="Hostetler J."/>
            <person name="Miller J."/>
            <person name="Hammond M."/>
            <person name="Megy K."/>
            <person name="Lawson D."/>
            <person name="Kodira C."/>
            <person name="Sutton G."/>
            <person name="Meyer J."/>
            <person name="Hill C.A."/>
            <person name="Birren B."/>
            <person name="Nene V."/>
            <person name="Collins F."/>
            <person name="Alarcon-Chaidez F."/>
            <person name="Wikel S."/>
            <person name="Strausberg R."/>
        </authorList>
    </citation>
    <scope>NUCLEOTIDE SEQUENCE [LARGE SCALE GENOMIC DNA]</scope>
    <source>
        <strain evidence="4">Wikel</strain>
        <strain evidence="2">Wikel colony</strain>
    </source>
</reference>
<gene>
    <name evidence="2" type="ORF">IscW_ISCW003586</name>
</gene>
<dbReference type="EMBL" id="ABJB010308937">
    <property type="status" value="NOT_ANNOTATED_CDS"/>
    <property type="molecule type" value="Genomic_DNA"/>
</dbReference>